<gene>
    <name evidence="2" type="ORF">GCM10017576_29640</name>
</gene>
<dbReference type="InterPro" id="IPR000600">
    <property type="entry name" value="ROK"/>
</dbReference>
<keyword evidence="3" id="KW-1185">Reference proteome</keyword>
<dbReference type="Proteomes" id="UP001142462">
    <property type="component" value="Unassembled WGS sequence"/>
</dbReference>
<dbReference type="SUPFAM" id="SSF53067">
    <property type="entry name" value="Actin-like ATPase domain"/>
    <property type="match status" value="1"/>
</dbReference>
<dbReference type="Gene3D" id="3.30.420.40">
    <property type="match status" value="2"/>
</dbReference>
<proteinExistence type="inferred from homology"/>
<evidence type="ECO:0000313" key="2">
    <source>
        <dbReference type="EMBL" id="GLJ62833.1"/>
    </source>
</evidence>
<sequence length="300" mass="29875">MTGVRIGLDVGGSKTDAVAVAAGGSILARRRSATERGDVGVVDSIVAAVEAVSTRAGSLSITSIGIGIPGQTDGRTVRHAVNLDVRELRLADAVEARCGVPVAVENDVKAAALGAHALAPVAGPLALLNLGTGIAAGVVVDGRLWRGAGGAAGEIGHVPIDPAGPVCACGQTGCIEALAGGRALAARWARPGAFPVRDLLDAADEGHPLALRLRADFVRGAAAAIRLLALAVDPRRIVLAGGLAALGDRVADIVSEELRRSSAASGFLRSLHLGERIEVLPAGSPAAALGASLIDAPVPV</sequence>
<reference evidence="2" key="1">
    <citation type="journal article" date="2014" name="Int. J. Syst. Evol. Microbiol.">
        <title>Complete genome sequence of Corynebacterium casei LMG S-19264T (=DSM 44701T), isolated from a smear-ripened cheese.</title>
        <authorList>
            <consortium name="US DOE Joint Genome Institute (JGI-PGF)"/>
            <person name="Walter F."/>
            <person name="Albersmeier A."/>
            <person name="Kalinowski J."/>
            <person name="Ruckert C."/>
        </authorList>
    </citation>
    <scope>NUCLEOTIDE SEQUENCE</scope>
    <source>
        <strain evidence="2">VKM Ac-1020</strain>
    </source>
</reference>
<dbReference type="AlphaFoldDB" id="A0A9W6LY24"/>
<dbReference type="PANTHER" id="PTHR18964">
    <property type="entry name" value="ROK (REPRESSOR, ORF, KINASE) FAMILY"/>
    <property type="match status" value="1"/>
</dbReference>
<dbReference type="RefSeq" id="WP_309299978.1">
    <property type="nucleotide sequence ID" value="NZ_BSEJ01000018.1"/>
</dbReference>
<name>A0A9W6LY24_9MICO</name>
<organism evidence="2 3">
    <name type="scientific">Microbacterium barkeri</name>
    <dbReference type="NCBI Taxonomy" id="33917"/>
    <lineage>
        <taxon>Bacteria</taxon>
        <taxon>Bacillati</taxon>
        <taxon>Actinomycetota</taxon>
        <taxon>Actinomycetes</taxon>
        <taxon>Micrococcales</taxon>
        <taxon>Microbacteriaceae</taxon>
        <taxon>Microbacterium</taxon>
    </lineage>
</organism>
<comment type="similarity">
    <text evidence="1">Belongs to the ROK (NagC/XylR) family.</text>
</comment>
<reference evidence="2" key="2">
    <citation type="submission" date="2023-01" db="EMBL/GenBank/DDBJ databases">
        <authorList>
            <person name="Sun Q."/>
            <person name="Evtushenko L."/>
        </authorList>
    </citation>
    <scope>NUCLEOTIDE SEQUENCE</scope>
    <source>
        <strain evidence="2">VKM Ac-1020</strain>
    </source>
</reference>
<protein>
    <submittedName>
        <fullName evidence="2">NagC family transcriptional regulator</fullName>
    </submittedName>
</protein>
<evidence type="ECO:0000313" key="3">
    <source>
        <dbReference type="Proteomes" id="UP001142462"/>
    </source>
</evidence>
<dbReference type="Pfam" id="PF00480">
    <property type="entry name" value="ROK"/>
    <property type="match status" value="1"/>
</dbReference>
<accession>A0A9W6LY24</accession>
<comment type="caution">
    <text evidence="2">The sequence shown here is derived from an EMBL/GenBank/DDBJ whole genome shotgun (WGS) entry which is preliminary data.</text>
</comment>
<evidence type="ECO:0000256" key="1">
    <source>
        <dbReference type="ARBA" id="ARBA00006479"/>
    </source>
</evidence>
<dbReference type="InterPro" id="IPR043129">
    <property type="entry name" value="ATPase_NBD"/>
</dbReference>
<dbReference type="PANTHER" id="PTHR18964:SF149">
    <property type="entry name" value="BIFUNCTIONAL UDP-N-ACETYLGLUCOSAMINE 2-EPIMERASE_N-ACETYLMANNOSAMINE KINASE"/>
    <property type="match status" value="1"/>
</dbReference>
<dbReference type="EMBL" id="BSEJ01000018">
    <property type="protein sequence ID" value="GLJ62833.1"/>
    <property type="molecule type" value="Genomic_DNA"/>
</dbReference>